<protein>
    <submittedName>
        <fullName evidence="1">Uncharacterized protein</fullName>
    </submittedName>
</protein>
<name>A0ACB6RJ52_9PLEO</name>
<accession>A0ACB6RJ52</accession>
<keyword evidence="2" id="KW-1185">Reference proteome</keyword>
<dbReference type="EMBL" id="MU006750">
    <property type="protein sequence ID" value="KAF2621843.1"/>
    <property type="molecule type" value="Genomic_DNA"/>
</dbReference>
<dbReference type="Proteomes" id="UP000799754">
    <property type="component" value="Unassembled WGS sequence"/>
</dbReference>
<gene>
    <name evidence="1" type="ORF">BU25DRAFT_415694</name>
</gene>
<comment type="caution">
    <text evidence="1">The sequence shown here is derived from an EMBL/GenBank/DDBJ whole genome shotgun (WGS) entry which is preliminary data.</text>
</comment>
<evidence type="ECO:0000313" key="1">
    <source>
        <dbReference type="EMBL" id="KAF2621843.1"/>
    </source>
</evidence>
<reference evidence="1" key="1">
    <citation type="journal article" date="2020" name="Stud. Mycol.">
        <title>101 Dothideomycetes genomes: a test case for predicting lifestyles and emergence of pathogens.</title>
        <authorList>
            <person name="Haridas S."/>
            <person name="Albert R."/>
            <person name="Binder M."/>
            <person name="Bloem J."/>
            <person name="Labutti K."/>
            <person name="Salamov A."/>
            <person name="Andreopoulos B."/>
            <person name="Baker S."/>
            <person name="Barry K."/>
            <person name="Bills G."/>
            <person name="Bluhm B."/>
            <person name="Cannon C."/>
            <person name="Castanera R."/>
            <person name="Culley D."/>
            <person name="Daum C."/>
            <person name="Ezra D."/>
            <person name="Gonzalez J."/>
            <person name="Henrissat B."/>
            <person name="Kuo A."/>
            <person name="Liang C."/>
            <person name="Lipzen A."/>
            <person name="Lutzoni F."/>
            <person name="Magnuson J."/>
            <person name="Mondo S."/>
            <person name="Nolan M."/>
            <person name="Ohm R."/>
            <person name="Pangilinan J."/>
            <person name="Park H.-J."/>
            <person name="Ramirez L."/>
            <person name="Alfaro M."/>
            <person name="Sun H."/>
            <person name="Tritt A."/>
            <person name="Yoshinaga Y."/>
            <person name="Zwiers L.-H."/>
            <person name="Turgeon B."/>
            <person name="Goodwin S."/>
            <person name="Spatafora J."/>
            <person name="Crous P."/>
            <person name="Grigoriev I."/>
        </authorList>
    </citation>
    <scope>NUCLEOTIDE SEQUENCE</scope>
    <source>
        <strain evidence="1">CBS 525.71</strain>
    </source>
</reference>
<sequence length="101" mass="12006">MLATEPDFILHERYITSPSMKQPHGLQSRVAPYRSWELSNRVTSLPAVRTSRRAEQNHRYFDLERVLLPPHSKNYCPLNVITCCQQFFTRGRLYGWKMQPR</sequence>
<organism evidence="1 2">
    <name type="scientific">Macroventuria anomochaeta</name>
    <dbReference type="NCBI Taxonomy" id="301207"/>
    <lineage>
        <taxon>Eukaryota</taxon>
        <taxon>Fungi</taxon>
        <taxon>Dikarya</taxon>
        <taxon>Ascomycota</taxon>
        <taxon>Pezizomycotina</taxon>
        <taxon>Dothideomycetes</taxon>
        <taxon>Pleosporomycetidae</taxon>
        <taxon>Pleosporales</taxon>
        <taxon>Pleosporineae</taxon>
        <taxon>Didymellaceae</taxon>
        <taxon>Macroventuria</taxon>
    </lineage>
</organism>
<proteinExistence type="predicted"/>
<evidence type="ECO:0000313" key="2">
    <source>
        <dbReference type="Proteomes" id="UP000799754"/>
    </source>
</evidence>